<organism evidence="2 3">
    <name type="scientific">Streptomyces lannensis</name>
    <dbReference type="NCBI Taxonomy" id="766498"/>
    <lineage>
        <taxon>Bacteria</taxon>
        <taxon>Bacillati</taxon>
        <taxon>Actinomycetota</taxon>
        <taxon>Actinomycetes</taxon>
        <taxon>Kitasatosporales</taxon>
        <taxon>Streptomycetaceae</taxon>
        <taxon>Streptomyces</taxon>
    </lineage>
</organism>
<name>A0ABP7LVG6_9ACTN</name>
<gene>
    <name evidence="2" type="ORF">GCM10022207_93690</name>
</gene>
<comment type="caution">
    <text evidence="2">The sequence shown here is derived from an EMBL/GenBank/DDBJ whole genome shotgun (WGS) entry which is preliminary data.</text>
</comment>
<reference evidence="3" key="1">
    <citation type="journal article" date="2019" name="Int. J. Syst. Evol. Microbiol.">
        <title>The Global Catalogue of Microorganisms (GCM) 10K type strain sequencing project: providing services to taxonomists for standard genome sequencing and annotation.</title>
        <authorList>
            <consortium name="The Broad Institute Genomics Platform"/>
            <consortium name="The Broad Institute Genome Sequencing Center for Infectious Disease"/>
            <person name="Wu L."/>
            <person name="Ma J."/>
        </authorList>
    </citation>
    <scope>NUCLEOTIDE SEQUENCE [LARGE SCALE GENOMIC DNA]</scope>
    <source>
        <strain evidence="3">JCM 16578</strain>
    </source>
</reference>
<feature type="region of interest" description="Disordered" evidence="1">
    <location>
        <begin position="69"/>
        <end position="108"/>
    </location>
</feature>
<sequence>MPEADGALRPVLEALADYLTEADPSSLPLVQTALQVSDAFLAGAGSGAAAAPAWARLLADRQDVPPFASVCGSAPSGRRPTHALAPTTRPSPNACRPGPEPWTICSAR</sequence>
<keyword evidence="3" id="KW-1185">Reference proteome</keyword>
<evidence type="ECO:0000313" key="2">
    <source>
        <dbReference type="EMBL" id="GAA3909444.1"/>
    </source>
</evidence>
<accession>A0ABP7LVG6</accession>
<proteinExistence type="predicted"/>
<protein>
    <submittedName>
        <fullName evidence="2">Uncharacterized protein</fullName>
    </submittedName>
</protein>
<dbReference type="EMBL" id="BAAAZA010000084">
    <property type="protein sequence ID" value="GAA3909444.1"/>
    <property type="molecule type" value="Genomic_DNA"/>
</dbReference>
<dbReference type="Proteomes" id="UP001501563">
    <property type="component" value="Unassembled WGS sequence"/>
</dbReference>
<evidence type="ECO:0000313" key="3">
    <source>
        <dbReference type="Proteomes" id="UP001501563"/>
    </source>
</evidence>
<evidence type="ECO:0000256" key="1">
    <source>
        <dbReference type="SAM" id="MobiDB-lite"/>
    </source>
</evidence>